<evidence type="ECO:0000313" key="4">
    <source>
        <dbReference type="Proteomes" id="UP001359559"/>
    </source>
</evidence>
<dbReference type="InterPro" id="IPR008889">
    <property type="entry name" value="VQ"/>
</dbReference>
<dbReference type="AlphaFoldDB" id="A0AAN9IRX5"/>
<keyword evidence="4" id="KW-1185">Reference proteome</keyword>
<dbReference type="PANTHER" id="PTHR33624">
    <property type="entry name" value="SIGMA FACTOR BINDING PROTEIN 1, CHLOROPLASTIC"/>
    <property type="match status" value="1"/>
</dbReference>
<proteinExistence type="predicted"/>
<feature type="region of interest" description="Disordered" evidence="1">
    <location>
        <begin position="1"/>
        <end position="27"/>
    </location>
</feature>
<feature type="domain" description="VQ" evidence="2">
    <location>
        <begin position="38"/>
        <end position="65"/>
    </location>
</feature>
<feature type="compositionally biased region" description="Basic residues" evidence="1">
    <location>
        <begin position="17"/>
        <end position="27"/>
    </location>
</feature>
<evidence type="ECO:0000313" key="3">
    <source>
        <dbReference type="EMBL" id="KAK7285150.1"/>
    </source>
</evidence>
<evidence type="ECO:0000256" key="1">
    <source>
        <dbReference type="SAM" id="MobiDB-lite"/>
    </source>
</evidence>
<evidence type="ECO:0000259" key="2">
    <source>
        <dbReference type="Pfam" id="PF05678"/>
    </source>
</evidence>
<accession>A0AAN9IRX5</accession>
<organism evidence="3 4">
    <name type="scientific">Clitoria ternatea</name>
    <name type="common">Butterfly pea</name>
    <dbReference type="NCBI Taxonomy" id="43366"/>
    <lineage>
        <taxon>Eukaryota</taxon>
        <taxon>Viridiplantae</taxon>
        <taxon>Streptophyta</taxon>
        <taxon>Embryophyta</taxon>
        <taxon>Tracheophyta</taxon>
        <taxon>Spermatophyta</taxon>
        <taxon>Magnoliopsida</taxon>
        <taxon>eudicotyledons</taxon>
        <taxon>Gunneridae</taxon>
        <taxon>Pentapetalae</taxon>
        <taxon>rosids</taxon>
        <taxon>fabids</taxon>
        <taxon>Fabales</taxon>
        <taxon>Fabaceae</taxon>
        <taxon>Papilionoideae</taxon>
        <taxon>50 kb inversion clade</taxon>
        <taxon>NPAAA clade</taxon>
        <taxon>indigoferoid/millettioid clade</taxon>
        <taxon>Phaseoleae</taxon>
        <taxon>Clitoria</taxon>
    </lineage>
</organism>
<protein>
    <recommendedName>
        <fullName evidence="2">VQ domain-containing protein</fullName>
    </recommendedName>
</protein>
<dbReference type="Pfam" id="PF05678">
    <property type="entry name" value="VQ"/>
    <property type="match status" value="1"/>
</dbReference>
<name>A0AAN9IRX5_CLITE</name>
<reference evidence="3 4" key="1">
    <citation type="submission" date="2024-01" db="EMBL/GenBank/DDBJ databases">
        <title>The genomes of 5 underutilized Papilionoideae crops provide insights into root nodulation and disease resistance.</title>
        <authorList>
            <person name="Yuan L."/>
        </authorList>
    </citation>
    <scope>NUCLEOTIDE SEQUENCE [LARGE SCALE GENOMIC DNA]</scope>
    <source>
        <strain evidence="3">LY-2023</strain>
        <tissue evidence="3">Leaf</tissue>
    </source>
</reference>
<comment type="caution">
    <text evidence="3">The sequence shown here is derived from an EMBL/GenBank/DDBJ whole genome shotgun (WGS) entry which is preliminary data.</text>
</comment>
<feature type="compositionally biased region" description="Basic and acidic residues" evidence="1">
    <location>
        <begin position="1"/>
        <end position="16"/>
    </location>
</feature>
<dbReference type="EMBL" id="JAYKXN010000005">
    <property type="protein sequence ID" value="KAK7285150.1"/>
    <property type="molecule type" value="Genomic_DNA"/>
</dbReference>
<dbReference type="InterPro" id="IPR039335">
    <property type="entry name" value="SIB1/2"/>
</dbReference>
<gene>
    <name evidence="3" type="ORF">RJT34_19910</name>
</gene>
<dbReference type="Proteomes" id="UP001359559">
    <property type="component" value="Unassembled WGS sequence"/>
</dbReference>
<sequence>MGKVSYDPKHKHECHTQRQRQSLKVKSGKKPAIKITYISSPVMVRACDASEFRSLVQQLTGKDSNNTHQQDVSGWNGIDSGGGGCFWLKQQQYINQHSSTQDHGKAFSDPNYQLSLGQLDEDYYFWKQVAPSVLHHSPCTVLV</sequence>
<dbReference type="PANTHER" id="PTHR33624:SF17">
    <property type="entry name" value="OS07G0687400 PROTEIN"/>
    <property type="match status" value="1"/>
</dbReference>